<keyword evidence="10 11" id="KW-0472">Membrane</keyword>
<evidence type="ECO:0000256" key="4">
    <source>
        <dbReference type="ARBA" id="ARBA00022553"/>
    </source>
</evidence>
<keyword evidence="4" id="KW-0597">Phosphoprotein</keyword>
<sequence length="448" mass="48947">MSVSRHWSLRKRLTIIASVVMALLSLAVAVLALLGVHGLAESYRTDQITNASLKVVHLVERGVLPAVLPATEVKYVQVVNSEGRVISATPALLGQPPISHMTISRSAMRAGREECALPAFPDTCMIVVAFRVYREESDWTVYAADTAVPWYVDPRLVGLLAAGSVLLVVITALGTYRIVGKTLRPVDDISAELAEINVTDLGRRVPVPAAHDEIRRLAVIVNQTLDRLEKLVEQQRRFASDASHDLRSPLTAMRAQVEAAMLHPEETDWMEVSHAQLDSLERLEALVSDLLMLARLDAGAPSTRELLDLSQLVTSELNRRARRVHVSRVLEPGVKVYGDRLRLARMLTNLVDNAERHASERVTVTVAQSGGTAVLEVLDDGTGIPPDKREVVFQRFTRLDAARSKDAGGTGLGLPIAREIAREHGGMLTVEDSPIGARFVARLPLADT</sequence>
<evidence type="ECO:0000313" key="15">
    <source>
        <dbReference type="Proteomes" id="UP000578449"/>
    </source>
</evidence>
<evidence type="ECO:0000259" key="13">
    <source>
        <dbReference type="PROSITE" id="PS50885"/>
    </source>
</evidence>
<feature type="transmembrane region" description="Helical" evidence="11">
    <location>
        <begin position="12"/>
        <end position="36"/>
    </location>
</feature>
<dbReference type="PANTHER" id="PTHR45436:SF5">
    <property type="entry name" value="SENSOR HISTIDINE KINASE TRCS"/>
    <property type="match status" value="1"/>
</dbReference>
<evidence type="ECO:0000256" key="5">
    <source>
        <dbReference type="ARBA" id="ARBA00022679"/>
    </source>
</evidence>
<evidence type="ECO:0000256" key="8">
    <source>
        <dbReference type="ARBA" id="ARBA00022989"/>
    </source>
</evidence>
<dbReference type="Gene3D" id="1.10.287.130">
    <property type="match status" value="1"/>
</dbReference>
<evidence type="ECO:0000256" key="2">
    <source>
        <dbReference type="ARBA" id="ARBA00004236"/>
    </source>
</evidence>
<proteinExistence type="predicted"/>
<dbReference type="PRINTS" id="PR00344">
    <property type="entry name" value="BCTRLSENSOR"/>
</dbReference>
<dbReference type="EMBL" id="JACHGN010000010">
    <property type="protein sequence ID" value="MBB5135324.1"/>
    <property type="molecule type" value="Genomic_DNA"/>
</dbReference>
<dbReference type="InterPro" id="IPR036890">
    <property type="entry name" value="HATPase_C_sf"/>
</dbReference>
<dbReference type="PROSITE" id="PS50109">
    <property type="entry name" value="HIS_KIN"/>
    <property type="match status" value="1"/>
</dbReference>
<dbReference type="InterPro" id="IPR050428">
    <property type="entry name" value="TCS_sensor_his_kinase"/>
</dbReference>
<keyword evidence="9" id="KW-0902">Two-component regulatory system</keyword>
<comment type="caution">
    <text evidence="14">The sequence shown here is derived from an EMBL/GenBank/DDBJ whole genome shotgun (WGS) entry which is preliminary data.</text>
</comment>
<feature type="domain" description="HAMP" evidence="13">
    <location>
        <begin position="180"/>
        <end position="233"/>
    </location>
</feature>
<keyword evidence="15" id="KW-1185">Reference proteome</keyword>
<dbReference type="SMART" id="SM00304">
    <property type="entry name" value="HAMP"/>
    <property type="match status" value="1"/>
</dbReference>
<dbReference type="Pfam" id="PF02518">
    <property type="entry name" value="HATPase_c"/>
    <property type="match status" value="1"/>
</dbReference>
<keyword evidence="5" id="KW-0808">Transferase</keyword>
<dbReference type="InterPro" id="IPR036097">
    <property type="entry name" value="HisK_dim/P_sf"/>
</dbReference>
<dbReference type="SMART" id="SM00388">
    <property type="entry name" value="HisKA"/>
    <property type="match status" value="1"/>
</dbReference>
<dbReference type="InterPro" id="IPR005467">
    <property type="entry name" value="His_kinase_dom"/>
</dbReference>
<protein>
    <recommendedName>
        <fullName evidence="3">histidine kinase</fullName>
        <ecNumber evidence="3">2.7.13.3</ecNumber>
    </recommendedName>
</protein>
<comment type="subcellular location">
    <subcellularLocation>
        <location evidence="2">Cell membrane</location>
    </subcellularLocation>
</comment>
<evidence type="ECO:0000256" key="10">
    <source>
        <dbReference type="ARBA" id="ARBA00023136"/>
    </source>
</evidence>
<dbReference type="Pfam" id="PF00672">
    <property type="entry name" value="HAMP"/>
    <property type="match status" value="1"/>
</dbReference>
<dbReference type="InterPro" id="IPR004358">
    <property type="entry name" value="Sig_transdc_His_kin-like_C"/>
</dbReference>
<dbReference type="AlphaFoldDB" id="A0A840P218"/>
<evidence type="ECO:0000256" key="9">
    <source>
        <dbReference type="ARBA" id="ARBA00023012"/>
    </source>
</evidence>
<dbReference type="SMART" id="SM00387">
    <property type="entry name" value="HATPase_c"/>
    <property type="match status" value="1"/>
</dbReference>
<evidence type="ECO:0000256" key="1">
    <source>
        <dbReference type="ARBA" id="ARBA00000085"/>
    </source>
</evidence>
<dbReference type="InterPro" id="IPR003594">
    <property type="entry name" value="HATPase_dom"/>
</dbReference>
<dbReference type="Proteomes" id="UP000578449">
    <property type="component" value="Unassembled WGS sequence"/>
</dbReference>
<evidence type="ECO:0000256" key="7">
    <source>
        <dbReference type="ARBA" id="ARBA00022777"/>
    </source>
</evidence>
<dbReference type="PROSITE" id="PS50885">
    <property type="entry name" value="HAMP"/>
    <property type="match status" value="1"/>
</dbReference>
<accession>A0A840P218</accession>
<dbReference type="Gene3D" id="3.30.565.10">
    <property type="entry name" value="Histidine kinase-like ATPase, C-terminal domain"/>
    <property type="match status" value="1"/>
</dbReference>
<evidence type="ECO:0000256" key="11">
    <source>
        <dbReference type="SAM" id="Phobius"/>
    </source>
</evidence>
<keyword evidence="7 14" id="KW-0418">Kinase</keyword>
<dbReference type="SUPFAM" id="SSF47384">
    <property type="entry name" value="Homodimeric domain of signal transducing histidine kinase"/>
    <property type="match status" value="1"/>
</dbReference>
<dbReference type="PANTHER" id="PTHR45436">
    <property type="entry name" value="SENSOR HISTIDINE KINASE YKOH"/>
    <property type="match status" value="1"/>
</dbReference>
<evidence type="ECO:0000256" key="3">
    <source>
        <dbReference type="ARBA" id="ARBA00012438"/>
    </source>
</evidence>
<dbReference type="CDD" id="cd00082">
    <property type="entry name" value="HisKA"/>
    <property type="match status" value="1"/>
</dbReference>
<evidence type="ECO:0000256" key="6">
    <source>
        <dbReference type="ARBA" id="ARBA00022692"/>
    </source>
</evidence>
<dbReference type="InterPro" id="IPR003660">
    <property type="entry name" value="HAMP_dom"/>
</dbReference>
<organism evidence="14 15">
    <name type="scientific">Thermocatellispora tengchongensis</name>
    <dbReference type="NCBI Taxonomy" id="1073253"/>
    <lineage>
        <taxon>Bacteria</taxon>
        <taxon>Bacillati</taxon>
        <taxon>Actinomycetota</taxon>
        <taxon>Actinomycetes</taxon>
        <taxon>Streptosporangiales</taxon>
        <taxon>Streptosporangiaceae</taxon>
        <taxon>Thermocatellispora</taxon>
    </lineage>
</organism>
<comment type="catalytic activity">
    <reaction evidence="1">
        <text>ATP + protein L-histidine = ADP + protein N-phospho-L-histidine.</text>
        <dbReference type="EC" id="2.7.13.3"/>
    </reaction>
</comment>
<gene>
    <name evidence="14" type="ORF">HNP84_005060</name>
</gene>
<dbReference type="InterPro" id="IPR003661">
    <property type="entry name" value="HisK_dim/P_dom"/>
</dbReference>
<evidence type="ECO:0000313" key="14">
    <source>
        <dbReference type="EMBL" id="MBB5135324.1"/>
    </source>
</evidence>
<dbReference type="CDD" id="cd00075">
    <property type="entry name" value="HATPase"/>
    <property type="match status" value="1"/>
</dbReference>
<dbReference type="RefSeq" id="WP_312925635.1">
    <property type="nucleotide sequence ID" value="NZ_BAABIX010000015.1"/>
</dbReference>
<dbReference type="GO" id="GO:0005886">
    <property type="term" value="C:plasma membrane"/>
    <property type="evidence" value="ECO:0007669"/>
    <property type="project" value="UniProtKB-SubCell"/>
</dbReference>
<feature type="domain" description="Histidine kinase" evidence="12">
    <location>
        <begin position="241"/>
        <end position="447"/>
    </location>
</feature>
<keyword evidence="6 11" id="KW-0812">Transmembrane</keyword>
<dbReference type="CDD" id="cd06225">
    <property type="entry name" value="HAMP"/>
    <property type="match status" value="1"/>
</dbReference>
<dbReference type="EC" id="2.7.13.3" evidence="3"/>
<name>A0A840P218_9ACTN</name>
<reference evidence="14 15" key="1">
    <citation type="submission" date="2020-08" db="EMBL/GenBank/DDBJ databases">
        <title>Genomic Encyclopedia of Type Strains, Phase IV (KMG-IV): sequencing the most valuable type-strain genomes for metagenomic binning, comparative biology and taxonomic classification.</title>
        <authorList>
            <person name="Goeker M."/>
        </authorList>
    </citation>
    <scope>NUCLEOTIDE SEQUENCE [LARGE SCALE GENOMIC DNA]</scope>
    <source>
        <strain evidence="14 15">DSM 45615</strain>
    </source>
</reference>
<dbReference type="GO" id="GO:0000155">
    <property type="term" value="F:phosphorelay sensor kinase activity"/>
    <property type="evidence" value="ECO:0007669"/>
    <property type="project" value="InterPro"/>
</dbReference>
<dbReference type="Pfam" id="PF00512">
    <property type="entry name" value="HisKA"/>
    <property type="match status" value="1"/>
</dbReference>
<keyword evidence="8 11" id="KW-1133">Transmembrane helix</keyword>
<evidence type="ECO:0000259" key="12">
    <source>
        <dbReference type="PROSITE" id="PS50109"/>
    </source>
</evidence>
<feature type="transmembrane region" description="Helical" evidence="11">
    <location>
        <begin position="156"/>
        <end position="176"/>
    </location>
</feature>
<dbReference type="SUPFAM" id="SSF55874">
    <property type="entry name" value="ATPase domain of HSP90 chaperone/DNA topoisomerase II/histidine kinase"/>
    <property type="match status" value="1"/>
</dbReference>